<dbReference type="EMBL" id="LT629758">
    <property type="protein sequence ID" value="SDS74232.1"/>
    <property type="molecule type" value="Genomic_DNA"/>
</dbReference>
<evidence type="ECO:0000256" key="1">
    <source>
        <dbReference type="SAM" id="Phobius"/>
    </source>
</evidence>
<reference evidence="2 3" key="1">
    <citation type="submission" date="2016-10" db="EMBL/GenBank/DDBJ databases">
        <authorList>
            <person name="de Groot N.N."/>
        </authorList>
    </citation>
    <scope>NUCLEOTIDE SEQUENCE [LARGE SCALE GENOMIC DNA]</scope>
    <source>
        <strain evidence="2 3">DSM 43941</strain>
    </source>
</reference>
<accession>A0A1H1UNW7</accession>
<keyword evidence="1" id="KW-0812">Transmembrane</keyword>
<dbReference type="Proteomes" id="UP000198688">
    <property type="component" value="Chromosome I"/>
</dbReference>
<name>A0A1H1UNW7_9ACTN</name>
<organism evidence="2 3">
    <name type="scientific">Actinoplanes derwentensis</name>
    <dbReference type="NCBI Taxonomy" id="113562"/>
    <lineage>
        <taxon>Bacteria</taxon>
        <taxon>Bacillati</taxon>
        <taxon>Actinomycetota</taxon>
        <taxon>Actinomycetes</taxon>
        <taxon>Micromonosporales</taxon>
        <taxon>Micromonosporaceae</taxon>
        <taxon>Actinoplanes</taxon>
    </lineage>
</organism>
<gene>
    <name evidence="2" type="ORF">SAMN04489716_1500</name>
</gene>
<keyword evidence="1" id="KW-1133">Transmembrane helix</keyword>
<keyword evidence="3" id="KW-1185">Reference proteome</keyword>
<dbReference type="STRING" id="113562.SAMN04489716_1500"/>
<evidence type="ECO:0000313" key="2">
    <source>
        <dbReference type="EMBL" id="SDS74232.1"/>
    </source>
</evidence>
<dbReference type="AlphaFoldDB" id="A0A1H1UNW7"/>
<proteinExistence type="predicted"/>
<evidence type="ECO:0000313" key="3">
    <source>
        <dbReference type="Proteomes" id="UP000198688"/>
    </source>
</evidence>
<feature type="transmembrane region" description="Helical" evidence="1">
    <location>
        <begin position="220"/>
        <end position="239"/>
    </location>
</feature>
<sequence length="243" mass="25998">MAVATVAFCIGGLLIAASGIFVLLMLSDLRALWILRRRRPAPAGAVGPVAFEATTEYGPAGPQTAPLSGEDCTWFRLTVLRTPSRATADSDHDVLLEIESPTWPVIADRGHHVPVDPRLVAPGALHDPIQTEPRITITTTVEQVPPPPIVPASILNDMRKNDRLRLIEVRVPRAVPVFATGRVTARGLRPSRLGLTILTPGTRAGTLATHQNSIRTGRTIAAALFLLGLLLATPSAVWLSPLL</sequence>
<protein>
    <submittedName>
        <fullName evidence="2">Uncharacterized protein</fullName>
    </submittedName>
</protein>
<keyword evidence="1" id="KW-0472">Membrane</keyword>
<feature type="transmembrane region" description="Helical" evidence="1">
    <location>
        <begin position="6"/>
        <end position="29"/>
    </location>
</feature>